<reference evidence="1" key="1">
    <citation type="submission" date="2019-09" db="EMBL/GenBank/DDBJ databases">
        <title>Draft genome information of white flower Hibiscus syriacus.</title>
        <authorList>
            <person name="Kim Y.-M."/>
        </authorList>
    </citation>
    <scope>NUCLEOTIDE SEQUENCE [LARGE SCALE GENOMIC DNA]</scope>
    <source>
        <strain evidence="1">YM2019G1</strain>
    </source>
</reference>
<dbReference type="Proteomes" id="UP000436088">
    <property type="component" value="Unassembled WGS sequence"/>
</dbReference>
<sequence>MPCIPTACSNTPTMPCHQLLVPPLYCPCLPILSRERRRRKRGERLSLCLNPRGHRYTVVEVVVLFFDGEAGDNSPQGFLCGRDWTISFSHNAESASLPQHDVPQPIQGYACGSIMQPDDLPHLGSSTFNQLLDIPSSSQTPRHIGYPSLPTDVVSPRQHIKWFVYPFSHDAESSSLPQHDLPQPMQGYADGSIMQPTDLPHLGVLPRTNFALTSVGVCLPKLVSLSSSILSKTLTLLLSEGIIPGFLHLKNPFLLSISFSISICIASHWLWTLNSSSFSFFITICWALISRFNMSVELGLFREQNSTEQAKVHFEQRAGMLLVRVFDSLSICKEPSYLALTHLDVPATI</sequence>
<name>A0A6A2WRQ0_HIBSY</name>
<dbReference type="AlphaFoldDB" id="A0A6A2WRQ0"/>
<accession>A0A6A2WRQ0</accession>
<gene>
    <name evidence="1" type="ORF">F3Y22_tig00113124pilonHSYRG00526</name>
</gene>
<evidence type="ECO:0000313" key="1">
    <source>
        <dbReference type="EMBL" id="KAE8662961.1"/>
    </source>
</evidence>
<keyword evidence="2" id="KW-1185">Reference proteome</keyword>
<organism evidence="1 2">
    <name type="scientific">Hibiscus syriacus</name>
    <name type="common">Rose of Sharon</name>
    <dbReference type="NCBI Taxonomy" id="106335"/>
    <lineage>
        <taxon>Eukaryota</taxon>
        <taxon>Viridiplantae</taxon>
        <taxon>Streptophyta</taxon>
        <taxon>Embryophyta</taxon>
        <taxon>Tracheophyta</taxon>
        <taxon>Spermatophyta</taxon>
        <taxon>Magnoliopsida</taxon>
        <taxon>eudicotyledons</taxon>
        <taxon>Gunneridae</taxon>
        <taxon>Pentapetalae</taxon>
        <taxon>rosids</taxon>
        <taxon>malvids</taxon>
        <taxon>Malvales</taxon>
        <taxon>Malvaceae</taxon>
        <taxon>Malvoideae</taxon>
        <taxon>Hibiscus</taxon>
    </lineage>
</organism>
<comment type="caution">
    <text evidence="1">The sequence shown here is derived from an EMBL/GenBank/DDBJ whole genome shotgun (WGS) entry which is preliminary data.</text>
</comment>
<evidence type="ECO:0000313" key="2">
    <source>
        <dbReference type="Proteomes" id="UP000436088"/>
    </source>
</evidence>
<protein>
    <submittedName>
        <fullName evidence="1">Uncharacterized protein</fullName>
    </submittedName>
</protein>
<proteinExistence type="predicted"/>
<dbReference type="EMBL" id="VEPZ02001693">
    <property type="protein sequence ID" value="KAE8662961.1"/>
    <property type="molecule type" value="Genomic_DNA"/>
</dbReference>